<dbReference type="InterPro" id="IPR011864">
    <property type="entry name" value="Phosphate_PstC"/>
</dbReference>
<feature type="transmembrane region" description="Helical" evidence="8">
    <location>
        <begin position="153"/>
        <end position="176"/>
    </location>
</feature>
<evidence type="ECO:0000256" key="2">
    <source>
        <dbReference type="ARBA" id="ARBA00007069"/>
    </source>
</evidence>
<dbReference type="SUPFAM" id="SSF161098">
    <property type="entry name" value="MetI-like"/>
    <property type="match status" value="1"/>
</dbReference>
<dbReference type="InterPro" id="IPR051124">
    <property type="entry name" value="Phosphate_Transport_Permease"/>
</dbReference>
<dbReference type="Pfam" id="PF00528">
    <property type="entry name" value="BPD_transp_1"/>
    <property type="match status" value="1"/>
</dbReference>
<feature type="transmembrane region" description="Helical" evidence="8">
    <location>
        <begin position="117"/>
        <end position="141"/>
    </location>
</feature>
<organism evidence="11 12">
    <name type="scientific">Holdemanella biformis</name>
    <dbReference type="NCBI Taxonomy" id="1735"/>
    <lineage>
        <taxon>Bacteria</taxon>
        <taxon>Bacillati</taxon>
        <taxon>Bacillota</taxon>
        <taxon>Erysipelotrichia</taxon>
        <taxon>Erysipelotrichales</taxon>
        <taxon>Erysipelotrichaceae</taxon>
        <taxon>Holdemanella</taxon>
    </lineage>
</organism>
<evidence type="ECO:0000259" key="10">
    <source>
        <dbReference type="PROSITE" id="PS50928"/>
    </source>
</evidence>
<evidence type="ECO:0000256" key="3">
    <source>
        <dbReference type="ARBA" id="ARBA00022448"/>
    </source>
</evidence>
<feature type="domain" description="ABC transmembrane type-1" evidence="10">
    <location>
        <begin position="77"/>
        <end position="288"/>
    </location>
</feature>
<dbReference type="EMBL" id="QRYQ01000038">
    <property type="protein sequence ID" value="RGU88882.1"/>
    <property type="molecule type" value="Genomic_DNA"/>
</dbReference>
<dbReference type="PROSITE" id="PS50928">
    <property type="entry name" value="ABC_TM1"/>
    <property type="match status" value="1"/>
</dbReference>
<dbReference type="GO" id="GO:0005886">
    <property type="term" value="C:plasma membrane"/>
    <property type="evidence" value="ECO:0007669"/>
    <property type="project" value="UniProtKB-SubCell"/>
</dbReference>
<feature type="transmembrane region" description="Helical" evidence="8">
    <location>
        <begin position="12"/>
        <end position="37"/>
    </location>
</feature>
<proteinExistence type="inferred from homology"/>
<evidence type="ECO:0000256" key="5">
    <source>
        <dbReference type="ARBA" id="ARBA00022692"/>
    </source>
</evidence>
<evidence type="ECO:0000256" key="4">
    <source>
        <dbReference type="ARBA" id="ARBA00022475"/>
    </source>
</evidence>
<dbReference type="GeneID" id="66579336"/>
<sequence length="297" mass="32085">MSRKSMFCKEYFWQILVTIGGLFVIFVTLLIGAFLVYKGSDTFFKFHHTLQEFLGSANFAPMDNASSKGHVGALIFIVGSLCVCGLALLIATPFALGSSVFMTEISPKFGEKFYRPMVEIFAGIPSVVYGWVGLTVLIPFLKKVFDLQVGHSILAASLVLSIMIFPSITSVASDAIRAVSKETRMAAYGLGSTRWQTIYRVVIPAALPGIISGIVLGLARAFGEALAVAMVIGQTTALPKSIFSTSKTLTTEIAAQMGNAMEGGEKKAALWTMALLLFLISLLFITIIHKFSKQKGE</sequence>
<feature type="transmembrane region" description="Helical" evidence="8">
    <location>
        <begin position="71"/>
        <end position="96"/>
    </location>
</feature>
<dbReference type="InterPro" id="IPR035906">
    <property type="entry name" value="MetI-like_sf"/>
</dbReference>
<keyword evidence="4 9" id="KW-1003">Cell membrane</keyword>
<evidence type="ECO:0000256" key="1">
    <source>
        <dbReference type="ARBA" id="ARBA00004651"/>
    </source>
</evidence>
<gene>
    <name evidence="11" type="primary">pstC</name>
    <name evidence="11" type="ORF">DWW32_12430</name>
</gene>
<keyword evidence="3 8" id="KW-0813">Transport</keyword>
<comment type="caution">
    <text evidence="11">The sequence shown here is derived from an EMBL/GenBank/DDBJ whole genome shotgun (WGS) entry which is preliminary data.</text>
</comment>
<dbReference type="InterPro" id="IPR000515">
    <property type="entry name" value="MetI-like"/>
</dbReference>
<feature type="transmembrane region" description="Helical" evidence="8">
    <location>
        <begin position="197"/>
        <end position="219"/>
    </location>
</feature>
<evidence type="ECO:0000256" key="8">
    <source>
        <dbReference type="RuleBase" id="RU363032"/>
    </source>
</evidence>
<evidence type="ECO:0000313" key="12">
    <source>
        <dbReference type="Proteomes" id="UP000265489"/>
    </source>
</evidence>
<name>A0A395W3H1_9FIRM</name>
<dbReference type="Proteomes" id="UP000265489">
    <property type="component" value="Unassembled WGS sequence"/>
</dbReference>
<comment type="function">
    <text evidence="9">Part of the binding-protein-dependent transport system for phosphate; probably responsible for the translocation of the substrate across the membrane.</text>
</comment>
<dbReference type="NCBIfam" id="TIGR02138">
    <property type="entry name" value="phosphate_pstC"/>
    <property type="match status" value="1"/>
</dbReference>
<protein>
    <recommendedName>
        <fullName evidence="9">Phosphate transport system permease protein</fullName>
    </recommendedName>
</protein>
<dbReference type="RefSeq" id="WP_118325961.1">
    <property type="nucleotide sequence ID" value="NZ_QRYH01000006.1"/>
</dbReference>
<evidence type="ECO:0000313" key="11">
    <source>
        <dbReference type="EMBL" id="RGU88882.1"/>
    </source>
</evidence>
<accession>A0A395W3H1</accession>
<reference evidence="11 12" key="1">
    <citation type="submission" date="2018-08" db="EMBL/GenBank/DDBJ databases">
        <title>A genome reference for cultivated species of the human gut microbiota.</title>
        <authorList>
            <person name="Zou Y."/>
            <person name="Xue W."/>
            <person name="Luo G."/>
        </authorList>
    </citation>
    <scope>NUCLEOTIDE SEQUENCE [LARGE SCALE GENOMIC DNA]</scope>
    <source>
        <strain evidence="11 12">AF15-20</strain>
    </source>
</reference>
<dbReference type="PANTHER" id="PTHR30425:SF2">
    <property type="entry name" value="ABC TRANSPORTER PERMEASE PROTEIN YQGH-RELATED"/>
    <property type="match status" value="1"/>
</dbReference>
<evidence type="ECO:0000256" key="6">
    <source>
        <dbReference type="ARBA" id="ARBA00022989"/>
    </source>
</evidence>
<keyword evidence="6 8" id="KW-1133">Transmembrane helix</keyword>
<comment type="similarity">
    <text evidence="2 9">Belongs to the binding-protein-dependent transport system permease family. CysTW subfamily.</text>
</comment>
<comment type="subcellular location">
    <subcellularLocation>
        <location evidence="1 8">Cell membrane</location>
        <topology evidence="1 8">Multi-pass membrane protein</topology>
    </subcellularLocation>
</comment>
<evidence type="ECO:0000256" key="9">
    <source>
        <dbReference type="RuleBase" id="RU363054"/>
    </source>
</evidence>
<feature type="transmembrane region" description="Helical" evidence="8">
    <location>
        <begin position="268"/>
        <end position="288"/>
    </location>
</feature>
<evidence type="ECO:0000256" key="7">
    <source>
        <dbReference type="ARBA" id="ARBA00023136"/>
    </source>
</evidence>
<dbReference type="GO" id="GO:0006817">
    <property type="term" value="P:phosphate ion transport"/>
    <property type="evidence" value="ECO:0007669"/>
    <property type="project" value="UniProtKB-KW"/>
</dbReference>
<dbReference type="PANTHER" id="PTHR30425">
    <property type="entry name" value="PHOSPHATE TRANSPORT SYSTEM PERMEASE PROTEIN PST"/>
    <property type="match status" value="1"/>
</dbReference>
<keyword evidence="9" id="KW-0592">Phosphate transport</keyword>
<dbReference type="GO" id="GO:0005315">
    <property type="term" value="F:phosphate transmembrane transporter activity"/>
    <property type="evidence" value="ECO:0007669"/>
    <property type="project" value="InterPro"/>
</dbReference>
<dbReference type="CDD" id="cd06261">
    <property type="entry name" value="TM_PBP2"/>
    <property type="match status" value="1"/>
</dbReference>
<dbReference type="Gene3D" id="1.10.3720.10">
    <property type="entry name" value="MetI-like"/>
    <property type="match status" value="1"/>
</dbReference>
<keyword evidence="5 8" id="KW-0812">Transmembrane</keyword>
<dbReference type="AlphaFoldDB" id="A0A395W3H1"/>
<keyword evidence="7 8" id="KW-0472">Membrane</keyword>